<evidence type="ECO:0000313" key="2">
    <source>
        <dbReference type="Proteomes" id="UP000182373"/>
    </source>
</evidence>
<dbReference type="Proteomes" id="UP000182373">
    <property type="component" value="Chromosome"/>
</dbReference>
<name>A0AAC9P7Y7_9PROT</name>
<evidence type="ECO:0000313" key="1">
    <source>
        <dbReference type="EMBL" id="APH53434.1"/>
    </source>
</evidence>
<reference evidence="2" key="1">
    <citation type="submission" date="2016-11" db="EMBL/GenBank/DDBJ databases">
        <title>Comparative genomic and phenotypic analysis of Granulibacter bethesdensis clinical isolates from patients with chronic granulomatous disease.</title>
        <authorList>
            <person name="Zarember K.A."/>
            <person name="Porcella S.F."/>
            <person name="Chu J."/>
            <person name="Ding L."/>
            <person name="Dahlstrom E."/>
            <person name="Barbian K."/>
            <person name="Martens C."/>
            <person name="Sykora L."/>
            <person name="Kramer S."/>
            <person name="Pettinato A.M."/>
            <person name="Hong H."/>
            <person name="Wald G."/>
            <person name="Berg L.J."/>
            <person name="Rogge L.S."/>
            <person name="Greenberg D.E."/>
            <person name="Falcone E.L."/>
            <person name="Neves J.F."/>
            <person name="Simoes M.J."/>
            <person name="Casal M."/>
            <person name="Rodriguez-Lopez F.C."/>
            <person name="Zelazny A."/>
            <person name="Gallin J.I."/>
            <person name="Holland S.M."/>
        </authorList>
    </citation>
    <scope>NUCLEOTIDE SEQUENCE [LARGE SCALE GENOMIC DNA]</scope>
    <source>
        <strain evidence="2">NIH9.1</strain>
    </source>
</reference>
<dbReference type="EMBL" id="CP018191">
    <property type="protein sequence ID" value="APH53434.1"/>
    <property type="molecule type" value="Genomic_DNA"/>
</dbReference>
<dbReference type="AlphaFoldDB" id="A0AAC9P7Y7"/>
<accession>A0AAC9P7Y7</accession>
<sequence>MVSNTGMVLMRFFGALWALPDGGHRLLSRAPAFSGVPDKDVSLLPVRRR</sequence>
<organism evidence="1 2">
    <name type="scientific">Granulibacter bethesdensis</name>
    <dbReference type="NCBI Taxonomy" id="364410"/>
    <lineage>
        <taxon>Bacteria</taxon>
        <taxon>Pseudomonadati</taxon>
        <taxon>Pseudomonadota</taxon>
        <taxon>Alphaproteobacteria</taxon>
        <taxon>Acetobacterales</taxon>
        <taxon>Acetobacteraceae</taxon>
        <taxon>Granulibacter</taxon>
    </lineage>
</organism>
<protein>
    <submittedName>
        <fullName evidence="1">Uncharacterized protein</fullName>
    </submittedName>
</protein>
<gene>
    <name evidence="1" type="ORF">GbCGDNIH9_7011</name>
</gene>
<proteinExistence type="predicted"/>